<dbReference type="EMBL" id="JBHTHU010000005">
    <property type="protein sequence ID" value="MFD0750188.1"/>
    <property type="molecule type" value="Genomic_DNA"/>
</dbReference>
<dbReference type="EC" id="1.-.-.-" evidence="2"/>
<dbReference type="GO" id="GO:0016491">
    <property type="term" value="F:oxidoreductase activity"/>
    <property type="evidence" value="ECO:0007669"/>
    <property type="project" value="UniProtKB-KW"/>
</dbReference>
<organism evidence="2 3">
    <name type="scientific">Mucilaginibacter calamicampi</name>
    <dbReference type="NCBI Taxonomy" id="1302352"/>
    <lineage>
        <taxon>Bacteria</taxon>
        <taxon>Pseudomonadati</taxon>
        <taxon>Bacteroidota</taxon>
        <taxon>Sphingobacteriia</taxon>
        <taxon>Sphingobacteriales</taxon>
        <taxon>Sphingobacteriaceae</taxon>
        <taxon>Mucilaginibacter</taxon>
    </lineage>
</organism>
<dbReference type="PANTHER" id="PTHR30543:SF21">
    <property type="entry name" value="NAD(P)H-DEPENDENT FMN REDUCTASE LOT6"/>
    <property type="match status" value="1"/>
</dbReference>
<accession>A0ABW2YUT6</accession>
<dbReference type="InterPro" id="IPR005025">
    <property type="entry name" value="FMN_Rdtase-like_dom"/>
</dbReference>
<protein>
    <submittedName>
        <fullName evidence="2">NADPH-dependent FMN reductase</fullName>
        <ecNumber evidence="2">1.-.-.-</ecNumber>
    </submittedName>
</protein>
<evidence type="ECO:0000313" key="2">
    <source>
        <dbReference type="EMBL" id="MFD0750188.1"/>
    </source>
</evidence>
<dbReference type="SUPFAM" id="SSF52218">
    <property type="entry name" value="Flavoproteins"/>
    <property type="match status" value="1"/>
</dbReference>
<name>A0ABW2YUT6_9SPHI</name>
<comment type="caution">
    <text evidence="2">The sequence shown here is derived from an EMBL/GenBank/DDBJ whole genome shotgun (WGS) entry which is preliminary data.</text>
</comment>
<dbReference type="RefSeq" id="WP_377099230.1">
    <property type="nucleotide sequence ID" value="NZ_JBHTHU010000005.1"/>
</dbReference>
<dbReference type="InterPro" id="IPR029039">
    <property type="entry name" value="Flavoprotein-like_sf"/>
</dbReference>
<dbReference type="Pfam" id="PF03358">
    <property type="entry name" value="FMN_red"/>
    <property type="match status" value="1"/>
</dbReference>
<keyword evidence="3" id="KW-1185">Reference proteome</keyword>
<reference evidence="3" key="1">
    <citation type="journal article" date="2019" name="Int. J. Syst. Evol. Microbiol.">
        <title>The Global Catalogue of Microorganisms (GCM) 10K type strain sequencing project: providing services to taxonomists for standard genome sequencing and annotation.</title>
        <authorList>
            <consortium name="The Broad Institute Genomics Platform"/>
            <consortium name="The Broad Institute Genome Sequencing Center for Infectious Disease"/>
            <person name="Wu L."/>
            <person name="Ma J."/>
        </authorList>
    </citation>
    <scope>NUCLEOTIDE SEQUENCE [LARGE SCALE GENOMIC DNA]</scope>
    <source>
        <strain evidence="3">CCUG 63418</strain>
    </source>
</reference>
<evidence type="ECO:0000313" key="3">
    <source>
        <dbReference type="Proteomes" id="UP001596958"/>
    </source>
</evidence>
<dbReference type="PANTHER" id="PTHR30543">
    <property type="entry name" value="CHROMATE REDUCTASE"/>
    <property type="match status" value="1"/>
</dbReference>
<evidence type="ECO:0000259" key="1">
    <source>
        <dbReference type="Pfam" id="PF03358"/>
    </source>
</evidence>
<sequence length="178" mass="19168">MPKNKILAIVGSASANSSNHRLVRYIEQATRSHFEVTVIADPKVYPHFDPDTTDAPPPAIVALRNEIAASDGIIICTPEYVFSIPSGLKNLIEWCVSTTIFSDKPVGLITASASGEKGHQELQLIMNTLMAKLTPATSLLIQGIKGKIDQEGNITDPLTRADIEHFIDACKTLVCAAS</sequence>
<gene>
    <name evidence="2" type="ORF">ACFQZS_08555</name>
</gene>
<dbReference type="InterPro" id="IPR050712">
    <property type="entry name" value="NAD(P)H-dep_reductase"/>
</dbReference>
<dbReference type="Proteomes" id="UP001596958">
    <property type="component" value="Unassembled WGS sequence"/>
</dbReference>
<feature type="domain" description="NADPH-dependent FMN reductase-like" evidence="1">
    <location>
        <begin position="5"/>
        <end position="132"/>
    </location>
</feature>
<dbReference type="Gene3D" id="3.40.50.360">
    <property type="match status" value="1"/>
</dbReference>
<keyword evidence="2" id="KW-0560">Oxidoreductase</keyword>
<proteinExistence type="predicted"/>